<reference evidence="4 5" key="1">
    <citation type="submission" date="2017-03" db="EMBL/GenBank/DDBJ databases">
        <title>Genome Survey of Euroglyphus maynei.</title>
        <authorList>
            <person name="Arlian L.G."/>
            <person name="Morgan M.S."/>
            <person name="Rider S.D."/>
        </authorList>
    </citation>
    <scope>NUCLEOTIDE SEQUENCE [LARGE SCALE GENOMIC DNA]</scope>
    <source>
        <strain evidence="4">Arlian Lab</strain>
        <tissue evidence="4">Whole body</tissue>
    </source>
</reference>
<dbReference type="EMBL" id="MUJZ01055811">
    <property type="protein sequence ID" value="OTF72524.1"/>
    <property type="molecule type" value="Genomic_DNA"/>
</dbReference>
<dbReference type="InterPro" id="IPR033471">
    <property type="entry name" value="DIRP"/>
</dbReference>
<name>A0A1Y3AXK5_EURMA</name>
<sequence>MSQSNRVGHPVRNRKKNRLIYNEDEETSFGSNRMPLYSMVNLKQSKQSILNNMAIKNVQEEPVVIYKGKFNKNIGNNLMNSLKTLLKLPKAYNWVVLEWFYGSIDQVLFLDENEFSLCLKDSFPQLKTRYLTRMEWSQIRRLMGKPRRCSSAFFDEELATLNTKHSKIRFLQQNKVADINAYKDLPEFIPQPLVVGDRVTALARQHEGLHFGTIEGINPSSGTYRVRFNREELGSLTIPDYEIASCDTPQLAPLSSFQIKTRKTWNLTNRIVDSIAT</sequence>
<evidence type="ECO:0000313" key="5">
    <source>
        <dbReference type="Proteomes" id="UP000194236"/>
    </source>
</evidence>
<dbReference type="Pfam" id="PF06584">
    <property type="entry name" value="DIRP"/>
    <property type="match status" value="1"/>
</dbReference>
<dbReference type="GO" id="GO:0005654">
    <property type="term" value="C:nucleoplasm"/>
    <property type="evidence" value="ECO:0007669"/>
    <property type="project" value="TreeGrafter"/>
</dbReference>
<feature type="domain" description="DIRP" evidence="3">
    <location>
        <begin position="100"/>
        <end position="205"/>
    </location>
</feature>
<proteinExistence type="predicted"/>
<evidence type="ECO:0000256" key="1">
    <source>
        <dbReference type="ARBA" id="ARBA00004123"/>
    </source>
</evidence>
<dbReference type="InterPro" id="IPR010561">
    <property type="entry name" value="LIN-9/ALY1"/>
</dbReference>
<dbReference type="AlphaFoldDB" id="A0A1Y3AXK5"/>
<gene>
    <name evidence="4" type="ORF">BLA29_007797</name>
</gene>
<evidence type="ECO:0000256" key="2">
    <source>
        <dbReference type="ARBA" id="ARBA00023242"/>
    </source>
</evidence>
<dbReference type="PANTHER" id="PTHR21689:SF2">
    <property type="entry name" value="PROTEIN LIN-9 HOMOLOG"/>
    <property type="match status" value="1"/>
</dbReference>
<dbReference type="GO" id="GO:0017053">
    <property type="term" value="C:transcription repressor complex"/>
    <property type="evidence" value="ECO:0007669"/>
    <property type="project" value="InterPro"/>
</dbReference>
<accession>A0A1Y3AXK5</accession>
<comment type="caution">
    <text evidence="4">The sequence shown here is derived from an EMBL/GenBank/DDBJ whole genome shotgun (WGS) entry which is preliminary data.</text>
</comment>
<protein>
    <submittedName>
        <fullName evidence="4">DIRP domain containing protein</fullName>
    </submittedName>
</protein>
<comment type="subcellular location">
    <subcellularLocation>
        <location evidence="1">Nucleus</location>
    </subcellularLocation>
</comment>
<evidence type="ECO:0000313" key="4">
    <source>
        <dbReference type="EMBL" id="OTF72524.1"/>
    </source>
</evidence>
<dbReference type="OrthoDB" id="2339771at2759"/>
<dbReference type="GO" id="GO:0003677">
    <property type="term" value="F:DNA binding"/>
    <property type="evidence" value="ECO:0007669"/>
    <property type="project" value="TreeGrafter"/>
</dbReference>
<feature type="non-terminal residue" evidence="4">
    <location>
        <position position="277"/>
    </location>
</feature>
<dbReference type="GO" id="GO:0006351">
    <property type="term" value="P:DNA-templated transcription"/>
    <property type="evidence" value="ECO:0007669"/>
    <property type="project" value="InterPro"/>
</dbReference>
<dbReference type="Proteomes" id="UP000194236">
    <property type="component" value="Unassembled WGS sequence"/>
</dbReference>
<dbReference type="GO" id="GO:0051726">
    <property type="term" value="P:regulation of cell cycle"/>
    <property type="evidence" value="ECO:0007669"/>
    <property type="project" value="TreeGrafter"/>
</dbReference>
<dbReference type="GO" id="GO:0006357">
    <property type="term" value="P:regulation of transcription by RNA polymerase II"/>
    <property type="evidence" value="ECO:0007669"/>
    <property type="project" value="TreeGrafter"/>
</dbReference>
<dbReference type="SMART" id="SM01135">
    <property type="entry name" value="DIRP"/>
    <property type="match status" value="1"/>
</dbReference>
<organism evidence="4 5">
    <name type="scientific">Euroglyphus maynei</name>
    <name type="common">Mayne's house dust mite</name>
    <dbReference type="NCBI Taxonomy" id="6958"/>
    <lineage>
        <taxon>Eukaryota</taxon>
        <taxon>Metazoa</taxon>
        <taxon>Ecdysozoa</taxon>
        <taxon>Arthropoda</taxon>
        <taxon>Chelicerata</taxon>
        <taxon>Arachnida</taxon>
        <taxon>Acari</taxon>
        <taxon>Acariformes</taxon>
        <taxon>Sarcoptiformes</taxon>
        <taxon>Astigmata</taxon>
        <taxon>Psoroptidia</taxon>
        <taxon>Analgoidea</taxon>
        <taxon>Pyroglyphidae</taxon>
        <taxon>Pyroglyphinae</taxon>
        <taxon>Euroglyphus</taxon>
    </lineage>
</organism>
<keyword evidence="2" id="KW-0539">Nucleus</keyword>
<keyword evidence="5" id="KW-1185">Reference proteome</keyword>
<evidence type="ECO:0000259" key="3">
    <source>
        <dbReference type="SMART" id="SM01135"/>
    </source>
</evidence>
<dbReference type="PANTHER" id="PTHR21689">
    <property type="entry name" value="LIN-9"/>
    <property type="match status" value="1"/>
</dbReference>